<name>A0A084J751_9CLOT</name>
<dbReference type="AlphaFoldDB" id="A0A084J751"/>
<reference evidence="1 2" key="1">
    <citation type="submission" date="2014-07" db="EMBL/GenBank/DDBJ databases">
        <title>Draft genome of Clostridium sulfidigenes 113A isolated from sediments associated with methane hydrate from Krishna Godavari basin.</title>
        <authorList>
            <person name="Honkalas V.S."/>
            <person name="Dabir A.P."/>
            <person name="Arora P."/>
            <person name="Dhakephalkar P.K."/>
        </authorList>
    </citation>
    <scope>NUCLEOTIDE SEQUENCE [LARGE SCALE GENOMIC DNA]</scope>
    <source>
        <strain evidence="1 2">113A</strain>
    </source>
</reference>
<gene>
    <name evidence="1" type="ORF">IO99_18700</name>
</gene>
<evidence type="ECO:0000313" key="2">
    <source>
        <dbReference type="Proteomes" id="UP000028542"/>
    </source>
</evidence>
<dbReference type="EMBL" id="JPMD01000072">
    <property type="protein sequence ID" value="KEZ84785.1"/>
    <property type="molecule type" value="Genomic_DNA"/>
</dbReference>
<comment type="caution">
    <text evidence="1">The sequence shown here is derived from an EMBL/GenBank/DDBJ whole genome shotgun (WGS) entry which is preliminary data.</text>
</comment>
<keyword evidence="2" id="KW-1185">Reference proteome</keyword>
<sequence length="140" mass="16389">MMKYCIFDEKKVCNDCGECNVCEYNRDKICDNCGKCLEIEGYDVKAVKIDEVFEKNKEEEIKIDLEDFSDFDTIEEEDSFQEDIVPLEEDEIPYIDALDDESNWDYISDVEGMDELMEETGTDGLLHEEYPGLYVVNNKR</sequence>
<dbReference type="eggNOG" id="ENOG5033JW1">
    <property type="taxonomic scope" value="Bacteria"/>
</dbReference>
<protein>
    <submittedName>
        <fullName evidence="1">Uncharacterized protein</fullName>
    </submittedName>
</protein>
<accession>A0A084J751</accession>
<dbReference type="Proteomes" id="UP000028542">
    <property type="component" value="Unassembled WGS sequence"/>
</dbReference>
<organism evidence="1 2">
    <name type="scientific">Clostridium sulfidigenes</name>
    <dbReference type="NCBI Taxonomy" id="318464"/>
    <lineage>
        <taxon>Bacteria</taxon>
        <taxon>Bacillati</taxon>
        <taxon>Bacillota</taxon>
        <taxon>Clostridia</taxon>
        <taxon>Eubacteriales</taxon>
        <taxon>Clostridiaceae</taxon>
        <taxon>Clostridium</taxon>
    </lineage>
</organism>
<evidence type="ECO:0000313" key="1">
    <source>
        <dbReference type="EMBL" id="KEZ84785.1"/>
    </source>
</evidence>
<dbReference type="STRING" id="318464.IO99_18700"/>
<proteinExistence type="predicted"/>